<evidence type="ECO:0000256" key="1">
    <source>
        <dbReference type="SAM" id="MobiDB-lite"/>
    </source>
</evidence>
<feature type="region of interest" description="Disordered" evidence="1">
    <location>
        <begin position="742"/>
        <end position="768"/>
    </location>
</feature>
<dbReference type="EMBL" id="JACOPX010000003">
    <property type="protein sequence ID" value="MBF6032574.1"/>
    <property type="molecule type" value="Genomic_DNA"/>
</dbReference>
<name>A0ABS0BFJ5_9PSED</name>
<organism evidence="2 3">
    <name type="scientific">Pseudomonas neuropathica</name>
    <dbReference type="NCBI Taxonomy" id="2730425"/>
    <lineage>
        <taxon>Bacteria</taxon>
        <taxon>Pseudomonadati</taxon>
        <taxon>Pseudomonadota</taxon>
        <taxon>Gammaproteobacteria</taxon>
        <taxon>Pseudomonadales</taxon>
        <taxon>Pseudomonadaceae</taxon>
        <taxon>Pseudomonas</taxon>
    </lineage>
</organism>
<feature type="compositionally biased region" description="Basic and acidic residues" evidence="1">
    <location>
        <begin position="742"/>
        <end position="754"/>
    </location>
</feature>
<dbReference type="Proteomes" id="UP000722111">
    <property type="component" value="Unassembled WGS sequence"/>
</dbReference>
<feature type="region of interest" description="Disordered" evidence="1">
    <location>
        <begin position="1"/>
        <end position="22"/>
    </location>
</feature>
<keyword evidence="3" id="KW-1185">Reference proteome</keyword>
<accession>A0ABS0BFJ5</accession>
<evidence type="ECO:0000313" key="3">
    <source>
        <dbReference type="Proteomes" id="UP000722111"/>
    </source>
</evidence>
<protein>
    <recommendedName>
        <fullName evidence="4">IPT/TIG domain-containing protein</fullName>
    </recommendedName>
</protein>
<gene>
    <name evidence="2" type="ORF">H8F23_04840</name>
</gene>
<evidence type="ECO:0000313" key="2">
    <source>
        <dbReference type="EMBL" id="MBF6032574.1"/>
    </source>
</evidence>
<dbReference type="Gene3D" id="2.60.40.10">
    <property type="entry name" value="Immunoglobulins"/>
    <property type="match status" value="2"/>
</dbReference>
<sequence>MSEGTFIPEKVEHASKEDDGDSEAQAWQPLQFLYRNSTILVSPDTPITFSIPSYTGEHNQVWMDFHSANSSRMILDGAWFQAVHWNTIQINGLVEGKAKFDGVWRRGDDWAPWTSQHVEVRKPAAFDATSVVWIAGTVSGTARPGSVIKLVRAADKAVISTTSTTPYVGRWTVTLSTGLPQGVHELLIREDVEGTVGRYTQTKTFTVLGKIRITSPDINLPVESVRPVIKGSGALKGANIRVYISGSLESVASYQAVSDGEWLTTSTHTFARGARYTILAQQSLNGGHSDWGDPQEFYLIGPPVFTAPKPNPASPPIVDMKSMFEGTGATGFYQNRVDVYSEQMGSDPVVVGWPHPDTGVWRREGTLTPGPHSIFGTQTVKGITSINSEPFGIRVRPGKPTVEYTFNQETMTFSGSGYYDQHLETQIQFAIKRYPGEKPPNTPPNVIVRADCSWTTTSTGWTFGIYSVEVVLKIQDNASGWIESQPYELEIRNNMPDVTDVTYTKAYRPVFSGKGYNGATVSFYHPGGDLKVAPDAVVSGGIWSSTANEYWGPVKDREVHIQQCIEEHCSLNRVVLKVSIPPLPPTVDEPPREGLTPTFRGTCLEGATVSITFRGDDNVYSGIVEKDTWTFQRPEPFPADVSQTIYVTQAAAGQNSEAQSRDFTLQPAMLKPVITYPVESADVEPDVMIQGIEGVSGATMKLHESQFQQEIAEAQLVEGGTWAIQLTGLKFGEFTIFAQQERNGRPSERSDHRTFNVVVPPPQITTPQAGDKLTRTATLRGTGFPSAQVEVWFKGADAPWLSDITVPTSGNWQREVTLPVGNYIIQARQLFTENNRTHESSFTEDLTYDVVPAAPFVETPIEGEQVGRQVVVSGFGVPGDTVTVTLGSAAPSTVVLDDRTWSINVEAQIDGDMVLQVTSVLDGFESGAASRKVVAGLYLPVIAEPAAGRWVQHPVAFAGTGEGGVGQIVSWFNPEQKWTPLITVSGNAWRGESAVSLAPGGKWCRFRQTLTPGTRVSDWAESARFEVVQVPSEPLSREKPTNGH</sequence>
<reference evidence="2 3" key="1">
    <citation type="submission" date="2020-08" db="EMBL/GenBank/DDBJ databases">
        <title>Description of novel Pseudomonas species.</title>
        <authorList>
            <person name="Duman M."/>
            <person name="Mulet M."/>
            <person name="Altun S."/>
            <person name="Saticioglu I.B."/>
            <person name="Lalucat J."/>
            <person name="Garcia-Valdes E."/>
        </authorList>
    </citation>
    <scope>NUCLEOTIDE SEQUENCE [LARGE SCALE GENOMIC DNA]</scope>
    <source>
        <strain evidence="2 3">P155</strain>
    </source>
</reference>
<evidence type="ECO:0008006" key="4">
    <source>
        <dbReference type="Google" id="ProtNLM"/>
    </source>
</evidence>
<proteinExistence type="predicted"/>
<dbReference type="InterPro" id="IPR013783">
    <property type="entry name" value="Ig-like_fold"/>
</dbReference>
<comment type="caution">
    <text evidence="2">The sequence shown here is derived from an EMBL/GenBank/DDBJ whole genome shotgun (WGS) entry which is preliminary data.</text>
</comment>
<dbReference type="RefSeq" id="WP_194933595.1">
    <property type="nucleotide sequence ID" value="NZ_JACOPX010000003.1"/>
</dbReference>